<feature type="compositionally biased region" description="Acidic residues" evidence="1">
    <location>
        <begin position="116"/>
        <end position="144"/>
    </location>
</feature>
<keyword evidence="3" id="KW-1185">Reference proteome</keyword>
<organism evidence="2 3">
    <name type="scientific">Adineta ricciae</name>
    <name type="common">Rotifer</name>
    <dbReference type="NCBI Taxonomy" id="249248"/>
    <lineage>
        <taxon>Eukaryota</taxon>
        <taxon>Metazoa</taxon>
        <taxon>Spiralia</taxon>
        <taxon>Gnathifera</taxon>
        <taxon>Rotifera</taxon>
        <taxon>Eurotatoria</taxon>
        <taxon>Bdelloidea</taxon>
        <taxon>Adinetida</taxon>
        <taxon>Adinetidae</taxon>
        <taxon>Adineta</taxon>
    </lineage>
</organism>
<evidence type="ECO:0000256" key="1">
    <source>
        <dbReference type="SAM" id="MobiDB-lite"/>
    </source>
</evidence>
<dbReference type="Gene3D" id="3.30.1410.10">
    <property type="entry name" value="GTP cyclohydrolase I feedback regulatory protein GFRP"/>
    <property type="match status" value="1"/>
</dbReference>
<proteinExistence type="predicted"/>
<name>A0A814SI57_ADIRI</name>
<dbReference type="AlphaFoldDB" id="A0A814SI57"/>
<dbReference type="InterPro" id="IPR036717">
    <property type="entry name" value="GFRP_sf"/>
</dbReference>
<evidence type="ECO:0000313" key="3">
    <source>
        <dbReference type="Proteomes" id="UP000663828"/>
    </source>
</evidence>
<evidence type="ECO:0000313" key="2">
    <source>
        <dbReference type="EMBL" id="CAF1146809.1"/>
    </source>
</evidence>
<feature type="region of interest" description="Disordered" evidence="1">
    <location>
        <begin position="88"/>
        <end position="144"/>
    </location>
</feature>
<accession>A0A814SI57</accession>
<dbReference type="EMBL" id="CAJNOR010001459">
    <property type="protein sequence ID" value="CAF1146809.1"/>
    <property type="molecule type" value="Genomic_DNA"/>
</dbReference>
<dbReference type="Proteomes" id="UP000663828">
    <property type="component" value="Unassembled WGS sequence"/>
</dbReference>
<gene>
    <name evidence="2" type="ORF">XAT740_LOCUS20728</name>
</gene>
<sequence length="144" mass="15348">MALQLTLSCDLDKSQTGPTLIHSTGVQHYKIPPEVIQILQQNLSNDRLADDSEGVLCQDNPQRVLSVLRSNGFTLQKQTTDTNKALWTLVQGGGSGGHPAPPPQPAPTDENNADTGAEDQGENNEEGGEGEGEGEEEEEGEGEE</sequence>
<dbReference type="GO" id="GO:0009890">
    <property type="term" value="P:negative regulation of biosynthetic process"/>
    <property type="evidence" value="ECO:0007669"/>
    <property type="project" value="InterPro"/>
</dbReference>
<reference evidence="2" key="1">
    <citation type="submission" date="2021-02" db="EMBL/GenBank/DDBJ databases">
        <authorList>
            <person name="Nowell W R."/>
        </authorList>
    </citation>
    <scope>NUCLEOTIDE SEQUENCE</scope>
</reference>
<protein>
    <submittedName>
        <fullName evidence="2">Uncharacterized protein</fullName>
    </submittedName>
</protein>
<comment type="caution">
    <text evidence="2">The sequence shown here is derived from an EMBL/GenBank/DDBJ whole genome shotgun (WGS) entry which is preliminary data.</text>
</comment>